<reference evidence="2 3" key="1">
    <citation type="submission" date="2018-05" db="EMBL/GenBank/DDBJ databases">
        <title>Complete Genome Sequence of Methylobacterium sp. 17Sr1-28.</title>
        <authorList>
            <person name="Srinivasan S."/>
        </authorList>
    </citation>
    <scope>NUCLEOTIDE SEQUENCE [LARGE SCALE GENOMIC DNA]</scope>
    <source>
        <strain evidence="2 3">17Sr1-28</strain>
    </source>
</reference>
<keyword evidence="3" id="KW-1185">Reference proteome</keyword>
<dbReference type="Proteomes" id="UP000245444">
    <property type="component" value="Chromosome"/>
</dbReference>
<dbReference type="OrthoDB" id="9803878at2"/>
<evidence type="ECO:0000256" key="1">
    <source>
        <dbReference type="SAM" id="MobiDB-lite"/>
    </source>
</evidence>
<organism evidence="2 3">
    <name type="scientific">Methylobacterium terrae</name>
    <dbReference type="NCBI Taxonomy" id="2202827"/>
    <lineage>
        <taxon>Bacteria</taxon>
        <taxon>Pseudomonadati</taxon>
        <taxon>Pseudomonadota</taxon>
        <taxon>Alphaproteobacteria</taxon>
        <taxon>Hyphomicrobiales</taxon>
        <taxon>Methylobacteriaceae</taxon>
        <taxon>Methylobacterium</taxon>
    </lineage>
</organism>
<sequence length="130" mass="14089">MCRKIVGRDRCARSADGPGSCRPVSATGHGVRDGTTRAGRTPRARSFLSRVGAVRHRTGLAGTVGRHRRRRDGEAARSRPWRSFEAVAYATLEWVDRYNHPRLLAPIGSVHSAGAGARYDAHVGDQAFAA</sequence>
<evidence type="ECO:0000313" key="2">
    <source>
        <dbReference type="EMBL" id="AWN47606.1"/>
    </source>
</evidence>
<proteinExistence type="predicted"/>
<dbReference type="AlphaFoldDB" id="A0A2U8WQP2"/>
<name>A0A2U8WQP2_9HYPH</name>
<dbReference type="KEGG" id="mtea:DK419_15890"/>
<dbReference type="EMBL" id="CP029553">
    <property type="protein sequence ID" value="AWN47606.1"/>
    <property type="molecule type" value="Genomic_DNA"/>
</dbReference>
<evidence type="ECO:0008006" key="4">
    <source>
        <dbReference type="Google" id="ProtNLM"/>
    </source>
</evidence>
<gene>
    <name evidence="2" type="ORF">DK419_15890</name>
</gene>
<accession>A0A2U8WQP2</accession>
<feature type="region of interest" description="Disordered" evidence="1">
    <location>
        <begin position="1"/>
        <end position="44"/>
    </location>
</feature>
<feature type="compositionally biased region" description="Basic and acidic residues" evidence="1">
    <location>
        <begin position="1"/>
        <end position="13"/>
    </location>
</feature>
<evidence type="ECO:0000313" key="3">
    <source>
        <dbReference type="Proteomes" id="UP000245444"/>
    </source>
</evidence>
<protein>
    <recommendedName>
        <fullName evidence="4">Integrase catalytic domain-containing protein</fullName>
    </recommendedName>
</protein>